<evidence type="ECO:0000256" key="7">
    <source>
        <dbReference type="SAM" id="MobiDB-lite"/>
    </source>
</evidence>
<evidence type="ECO:0000313" key="8">
    <source>
        <dbReference type="EMBL" id="KIY94043.1"/>
    </source>
</evidence>
<evidence type="ECO:0000256" key="3">
    <source>
        <dbReference type="ARBA" id="ARBA00022640"/>
    </source>
</evidence>
<feature type="region of interest" description="Disordered" evidence="7">
    <location>
        <begin position="1"/>
        <end position="21"/>
    </location>
</feature>
<name>A0A0D2KDX8_9CHLO</name>
<keyword evidence="4" id="KW-0809">Transit peptide</keyword>
<dbReference type="SUPFAM" id="SSF82607">
    <property type="entry name" value="YbaB-like"/>
    <property type="match status" value="1"/>
</dbReference>
<dbReference type="PANTHER" id="PTHR33449:SF1">
    <property type="entry name" value="NUCLEOID-ASSOCIATED PROTEIN YBAB"/>
    <property type="match status" value="1"/>
</dbReference>
<keyword evidence="5" id="KW-0238">DNA-binding</keyword>
<proteinExistence type="inferred from homology"/>
<dbReference type="GO" id="GO:0003677">
    <property type="term" value="F:DNA binding"/>
    <property type="evidence" value="ECO:0007669"/>
    <property type="project" value="UniProtKB-KW"/>
</dbReference>
<comment type="similarity">
    <text evidence="6">Belongs to the YbaB/EbfC family.</text>
</comment>
<evidence type="ECO:0000256" key="2">
    <source>
        <dbReference type="ARBA" id="ARBA00022528"/>
    </source>
</evidence>
<dbReference type="FunFam" id="3.30.1310.10:FF:000004">
    <property type="entry name" value="Nucleoid-associated protein, chloroplastic"/>
    <property type="match status" value="1"/>
</dbReference>
<evidence type="ECO:0008006" key="10">
    <source>
        <dbReference type="Google" id="ProtNLM"/>
    </source>
</evidence>
<comment type="subcellular location">
    <subcellularLocation>
        <location evidence="1">Plastid</location>
        <location evidence="1">Chloroplast</location>
    </subcellularLocation>
</comment>
<dbReference type="Pfam" id="PF02575">
    <property type="entry name" value="YbaB_DNA_bd"/>
    <property type="match status" value="1"/>
</dbReference>
<feature type="compositionally biased region" description="Gly residues" evidence="7">
    <location>
        <begin position="9"/>
        <end position="18"/>
    </location>
</feature>
<dbReference type="OrthoDB" id="2020094at2759"/>
<evidence type="ECO:0000256" key="4">
    <source>
        <dbReference type="ARBA" id="ARBA00022946"/>
    </source>
</evidence>
<keyword evidence="2" id="KW-0150">Chloroplast</keyword>
<dbReference type="InterPro" id="IPR036894">
    <property type="entry name" value="YbaB-like_sf"/>
</dbReference>
<evidence type="ECO:0000256" key="5">
    <source>
        <dbReference type="ARBA" id="ARBA00023125"/>
    </source>
</evidence>
<evidence type="ECO:0000256" key="1">
    <source>
        <dbReference type="ARBA" id="ARBA00004229"/>
    </source>
</evidence>
<evidence type="ECO:0000313" key="9">
    <source>
        <dbReference type="Proteomes" id="UP000054498"/>
    </source>
</evidence>
<organism evidence="8 9">
    <name type="scientific">Monoraphidium neglectum</name>
    <dbReference type="NCBI Taxonomy" id="145388"/>
    <lineage>
        <taxon>Eukaryota</taxon>
        <taxon>Viridiplantae</taxon>
        <taxon>Chlorophyta</taxon>
        <taxon>core chlorophytes</taxon>
        <taxon>Chlorophyceae</taxon>
        <taxon>CS clade</taxon>
        <taxon>Sphaeropleales</taxon>
        <taxon>Selenastraceae</taxon>
        <taxon>Monoraphidium</taxon>
    </lineage>
</organism>
<dbReference type="AlphaFoldDB" id="A0A0D2KDX8"/>
<dbReference type="InterPro" id="IPR004401">
    <property type="entry name" value="YbaB/EbfC"/>
</dbReference>
<dbReference type="RefSeq" id="XP_013893063.1">
    <property type="nucleotide sequence ID" value="XM_014037609.1"/>
</dbReference>
<evidence type="ECO:0000256" key="6">
    <source>
        <dbReference type="ARBA" id="ARBA00061665"/>
    </source>
</evidence>
<dbReference type="STRING" id="145388.A0A0D2KDX8"/>
<dbReference type="GeneID" id="25731429"/>
<keyword evidence="9" id="KW-1185">Reference proteome</keyword>
<dbReference type="KEGG" id="mng:MNEG_13919"/>
<dbReference type="Gene3D" id="3.30.1310.10">
    <property type="entry name" value="Nucleoid-associated protein YbaB-like domain"/>
    <property type="match status" value="1"/>
</dbReference>
<reference evidence="8 9" key="1">
    <citation type="journal article" date="2013" name="BMC Genomics">
        <title>Reconstruction of the lipid metabolism for the microalga Monoraphidium neglectum from its genome sequence reveals characteristics suitable for biofuel production.</title>
        <authorList>
            <person name="Bogen C."/>
            <person name="Al-Dilaimi A."/>
            <person name="Albersmeier A."/>
            <person name="Wichmann J."/>
            <person name="Grundmann M."/>
            <person name="Rupp O."/>
            <person name="Lauersen K.J."/>
            <person name="Blifernez-Klassen O."/>
            <person name="Kalinowski J."/>
            <person name="Goesmann A."/>
            <person name="Mussgnug J.H."/>
            <person name="Kruse O."/>
        </authorList>
    </citation>
    <scope>NUCLEOTIDE SEQUENCE [LARGE SCALE GENOMIC DNA]</scope>
    <source>
        <strain evidence="8 9">SAG 48.87</strain>
    </source>
</reference>
<gene>
    <name evidence="8" type="ORF">MNEG_13919</name>
</gene>
<dbReference type="PIRSF" id="PIRSF004555">
    <property type="entry name" value="UCP004555"/>
    <property type="match status" value="1"/>
</dbReference>
<dbReference type="PANTHER" id="PTHR33449">
    <property type="entry name" value="NUCLEOID-ASSOCIATED PROTEIN YBAB"/>
    <property type="match status" value="1"/>
</dbReference>
<dbReference type="EMBL" id="KK104350">
    <property type="protein sequence ID" value="KIY94043.1"/>
    <property type="molecule type" value="Genomic_DNA"/>
</dbReference>
<protein>
    <recommendedName>
        <fullName evidence="10">Nucleoid-associated protein</fullName>
    </recommendedName>
</protein>
<sequence>MVKALFGGNKEGGGGMGNPFGDMGKLMESVKKAQEMVQVETQRVQKELESTEFDGYDDEETVRVVLSGNQIPKNVEITQEGIDAGAEELSRRVTQAMQEAHSKSVAGMKEKMRGLAQNLGLPGLPGQ</sequence>
<dbReference type="Proteomes" id="UP000054498">
    <property type="component" value="Unassembled WGS sequence"/>
</dbReference>
<dbReference type="GO" id="GO:0009507">
    <property type="term" value="C:chloroplast"/>
    <property type="evidence" value="ECO:0007669"/>
    <property type="project" value="UniProtKB-SubCell"/>
</dbReference>
<keyword evidence="3" id="KW-0934">Plastid</keyword>
<accession>A0A0D2KDX8</accession>